<dbReference type="HOGENOM" id="CLU_032896_1_0_5"/>
<accession>A0A0H3CAN4</accession>
<keyword evidence="1" id="KW-0808">Transferase</keyword>
<gene>
    <name evidence="1" type="ordered locus">CCNA_02496</name>
</gene>
<keyword evidence="2" id="KW-1185">Reference proteome</keyword>
<dbReference type="PANTHER" id="PTHR43737:SF1">
    <property type="entry name" value="DUF1501 DOMAIN-CONTAINING PROTEIN"/>
    <property type="match status" value="1"/>
</dbReference>
<name>A0A0H3CAN4_CAUVN</name>
<dbReference type="RefSeq" id="WP_010920272.1">
    <property type="nucleotide sequence ID" value="NC_011916.1"/>
</dbReference>
<dbReference type="RefSeq" id="YP_002517869.1">
    <property type="nucleotide sequence ID" value="NC_011916.1"/>
</dbReference>
<dbReference type="InterPro" id="IPR010869">
    <property type="entry name" value="DUF1501"/>
</dbReference>
<keyword evidence="1" id="KW-0032">Aminotransferase</keyword>
<dbReference type="Proteomes" id="UP000001364">
    <property type="component" value="Chromosome"/>
</dbReference>
<dbReference type="PROSITE" id="PS51318">
    <property type="entry name" value="TAT"/>
    <property type="match status" value="1"/>
</dbReference>
<protein>
    <submittedName>
        <fullName evidence="1">Aminotransferase domain protein</fullName>
    </submittedName>
</protein>
<dbReference type="OrthoDB" id="9779968at2"/>
<dbReference type="InterPro" id="IPR006311">
    <property type="entry name" value="TAT_signal"/>
</dbReference>
<dbReference type="PATRIC" id="fig|565050.3.peg.2450"/>
<organism evidence="1 2">
    <name type="scientific">Caulobacter vibrioides (strain NA1000 / CB15N)</name>
    <name type="common">Caulobacter crescentus</name>
    <dbReference type="NCBI Taxonomy" id="565050"/>
    <lineage>
        <taxon>Bacteria</taxon>
        <taxon>Pseudomonadati</taxon>
        <taxon>Pseudomonadota</taxon>
        <taxon>Alphaproteobacteria</taxon>
        <taxon>Caulobacterales</taxon>
        <taxon>Caulobacteraceae</taxon>
        <taxon>Caulobacter</taxon>
    </lineage>
</organism>
<reference evidence="1 2" key="1">
    <citation type="journal article" date="2010" name="J. Bacteriol.">
        <title>The genetic basis of laboratory adaptation in Caulobacter crescentus.</title>
        <authorList>
            <person name="Marks M.E."/>
            <person name="Castro-Rojas C.M."/>
            <person name="Teiling C."/>
            <person name="Du L."/>
            <person name="Kapatral V."/>
            <person name="Walunas T.L."/>
            <person name="Crosson S."/>
        </authorList>
    </citation>
    <scope>NUCLEOTIDE SEQUENCE [LARGE SCALE GENOMIC DNA]</scope>
    <source>
        <strain evidence="2">NA1000 / CB15N</strain>
    </source>
</reference>
<dbReference type="EMBL" id="CP001340">
    <property type="protein sequence ID" value="ACL95961.1"/>
    <property type="molecule type" value="Genomic_DNA"/>
</dbReference>
<evidence type="ECO:0000313" key="2">
    <source>
        <dbReference type="Proteomes" id="UP000001364"/>
    </source>
</evidence>
<dbReference type="AlphaFoldDB" id="A0A0H3CAN4"/>
<proteinExistence type="predicted"/>
<dbReference type="Pfam" id="PF07394">
    <property type="entry name" value="DUF1501"/>
    <property type="match status" value="1"/>
</dbReference>
<dbReference type="KEGG" id="ccs:CCNA_02496"/>
<dbReference type="GeneID" id="7330648"/>
<sequence>MTRPRTPSRRDALKGLIGFGTAAPLVLNLSAVGAAAAAENPTDYKAIVCLFLVGGNDANNLLVATDDASWQRYWSARFRGATPIALMPPGTAPTPIGSVNAVSKRTVSATNFPEYWGGVLPITPKTPQRAAGAAPGAPARTFGLHPLMPNMQKAFNAGRLAALANVGTLVAPLTKAQYQKPTAGVQIPPRLFSHNDQQQTWQTGQVGYGALGYGGQMGDLFAASSSGAASINFTAFTTAGLTGFPVGAQVKAYRISVGPTGGSAVRVDLLQKTGSYNNSPTFLSALSATLLGNDAEGSVLGQAYADAMVTSNNTAAAFSTALASSPVSAPPAFTNPLTGATQTNSLADQLRAVAQTIVAHGTLGPKRQVFFVQIGSFDTHDGQNDRQSLLLAQVDHALAYFDAEMTAKGYGEAVTTFTASDFSRTFTTNGDGTDHAWGAHHLILGGAVKGGDIYGQFPTVGVDDAATGFNNPDMSGTALIPTTSVDQYMATLAKWFGVPSDNLAKIIPRLPAFATPDLGFMKSV</sequence>
<dbReference type="PANTHER" id="PTHR43737">
    <property type="entry name" value="BLL7424 PROTEIN"/>
    <property type="match status" value="1"/>
</dbReference>
<evidence type="ECO:0000313" key="1">
    <source>
        <dbReference type="EMBL" id="ACL95961.1"/>
    </source>
</evidence>
<dbReference type="GO" id="GO:0008483">
    <property type="term" value="F:transaminase activity"/>
    <property type="evidence" value="ECO:0007669"/>
    <property type="project" value="UniProtKB-KW"/>
</dbReference>